<dbReference type="Proteomes" id="UP000013827">
    <property type="component" value="Unassembled WGS sequence"/>
</dbReference>
<evidence type="ECO:0000256" key="3">
    <source>
        <dbReference type="ARBA" id="ARBA00022989"/>
    </source>
</evidence>
<feature type="compositionally biased region" description="Pro residues" evidence="5">
    <location>
        <begin position="362"/>
        <end position="380"/>
    </location>
</feature>
<dbReference type="SMART" id="SM00724">
    <property type="entry name" value="TLC"/>
    <property type="match status" value="1"/>
</dbReference>
<sequence>MPKGTGRIVIDPFTNGLLTTLFGLEVVAVFAVLLALPGALPAGCPLTGPQAFAALAVTCLALFPLIGLVKLIAGHACALLSRTALAHLGDPVAKVKTRNKLRDQSWQLTIHSAMTALEAYILFVDGGGEHWLDDYRSLWTPHPHQQAGCAPVNSKRSVHLLYLLQMAIWIVTCASHRFLEERHKDYVMMYVHHLVTIALFALSYGFNFVRIGTAVIFLHDSSDIVIDLLKMANYLKLEGRRGGFLVWYGSREVVTAPGAYGMDGFTAAAGSPFTRGHSPGAKLGDGSFDLWANLRALPTHATLPGYWACGSLLTALLVMHVIWYMLLWRLLFRSVLGQTLHDGGADEYEGGSDDDHEARSLSPPPPPQPPTPRPSPPAPPLAVAWLQD</sequence>
<keyword evidence="3 6" id="KW-1133">Transmembrane helix</keyword>
<dbReference type="PaxDb" id="2903-EOD09652"/>
<accession>A0A0D3IEG7</accession>
<feature type="transmembrane region" description="Helical" evidence="6">
    <location>
        <begin position="21"/>
        <end position="40"/>
    </location>
</feature>
<name>A0A0D3IEG7_EMIH1</name>
<dbReference type="PANTHER" id="PTHR12560:SF67">
    <property type="entry name" value="TLC DOMAIN-CONTAINING PROTEIN"/>
    <property type="match status" value="1"/>
</dbReference>
<dbReference type="STRING" id="2903.R1BJI5"/>
<feature type="transmembrane region" description="Helical" evidence="6">
    <location>
        <begin position="52"/>
        <end position="73"/>
    </location>
</feature>
<dbReference type="HOGENOM" id="CLU_028277_0_1_1"/>
<keyword evidence="4 6" id="KW-0472">Membrane</keyword>
<dbReference type="InterPro" id="IPR006634">
    <property type="entry name" value="TLC-dom"/>
</dbReference>
<feature type="transmembrane region" description="Helical" evidence="6">
    <location>
        <begin position="186"/>
        <end position="206"/>
    </location>
</feature>
<organism evidence="8 9">
    <name type="scientific">Emiliania huxleyi (strain CCMP1516)</name>
    <dbReference type="NCBI Taxonomy" id="280463"/>
    <lineage>
        <taxon>Eukaryota</taxon>
        <taxon>Haptista</taxon>
        <taxon>Haptophyta</taxon>
        <taxon>Prymnesiophyceae</taxon>
        <taxon>Isochrysidales</taxon>
        <taxon>Noelaerhabdaceae</taxon>
        <taxon>Emiliania</taxon>
    </lineage>
</organism>
<keyword evidence="9" id="KW-1185">Reference proteome</keyword>
<feature type="domain" description="TLC" evidence="7">
    <location>
        <begin position="99"/>
        <end position="336"/>
    </location>
</feature>
<feature type="compositionally biased region" description="Acidic residues" evidence="5">
    <location>
        <begin position="345"/>
        <end position="355"/>
    </location>
</feature>
<reference evidence="9" key="1">
    <citation type="journal article" date="2013" name="Nature">
        <title>Pan genome of the phytoplankton Emiliania underpins its global distribution.</title>
        <authorList>
            <person name="Read B.A."/>
            <person name="Kegel J."/>
            <person name="Klute M.J."/>
            <person name="Kuo A."/>
            <person name="Lefebvre S.C."/>
            <person name="Maumus F."/>
            <person name="Mayer C."/>
            <person name="Miller J."/>
            <person name="Monier A."/>
            <person name="Salamov A."/>
            <person name="Young J."/>
            <person name="Aguilar M."/>
            <person name="Claverie J.M."/>
            <person name="Frickenhaus S."/>
            <person name="Gonzalez K."/>
            <person name="Herman E.K."/>
            <person name="Lin Y.C."/>
            <person name="Napier J."/>
            <person name="Ogata H."/>
            <person name="Sarno A.F."/>
            <person name="Shmutz J."/>
            <person name="Schroeder D."/>
            <person name="de Vargas C."/>
            <person name="Verret F."/>
            <person name="von Dassow P."/>
            <person name="Valentin K."/>
            <person name="Van de Peer Y."/>
            <person name="Wheeler G."/>
            <person name="Dacks J.B."/>
            <person name="Delwiche C.F."/>
            <person name="Dyhrman S.T."/>
            <person name="Glockner G."/>
            <person name="John U."/>
            <person name="Richards T."/>
            <person name="Worden A.Z."/>
            <person name="Zhang X."/>
            <person name="Grigoriev I.V."/>
            <person name="Allen A.E."/>
            <person name="Bidle K."/>
            <person name="Borodovsky M."/>
            <person name="Bowler C."/>
            <person name="Brownlee C."/>
            <person name="Cock J.M."/>
            <person name="Elias M."/>
            <person name="Gladyshev V.N."/>
            <person name="Groth M."/>
            <person name="Guda C."/>
            <person name="Hadaegh A."/>
            <person name="Iglesias-Rodriguez M.D."/>
            <person name="Jenkins J."/>
            <person name="Jones B.M."/>
            <person name="Lawson T."/>
            <person name="Leese F."/>
            <person name="Lindquist E."/>
            <person name="Lobanov A."/>
            <person name="Lomsadze A."/>
            <person name="Malik S.B."/>
            <person name="Marsh M.E."/>
            <person name="Mackinder L."/>
            <person name="Mock T."/>
            <person name="Mueller-Roeber B."/>
            <person name="Pagarete A."/>
            <person name="Parker M."/>
            <person name="Probert I."/>
            <person name="Quesneville H."/>
            <person name="Raines C."/>
            <person name="Rensing S.A."/>
            <person name="Riano-Pachon D.M."/>
            <person name="Richier S."/>
            <person name="Rokitta S."/>
            <person name="Shiraiwa Y."/>
            <person name="Soanes D.M."/>
            <person name="van der Giezen M."/>
            <person name="Wahlund T.M."/>
            <person name="Williams B."/>
            <person name="Wilson W."/>
            <person name="Wolfe G."/>
            <person name="Wurch L.L."/>
        </authorList>
    </citation>
    <scope>NUCLEOTIDE SEQUENCE</scope>
</reference>
<evidence type="ECO:0000256" key="2">
    <source>
        <dbReference type="ARBA" id="ARBA00022692"/>
    </source>
</evidence>
<feature type="region of interest" description="Disordered" evidence="5">
    <location>
        <begin position="344"/>
        <end position="388"/>
    </location>
</feature>
<dbReference type="AlphaFoldDB" id="A0A0D3IEG7"/>
<evidence type="ECO:0000256" key="6">
    <source>
        <dbReference type="SAM" id="Phobius"/>
    </source>
</evidence>
<evidence type="ECO:0000256" key="5">
    <source>
        <dbReference type="SAM" id="MobiDB-lite"/>
    </source>
</evidence>
<dbReference type="PANTHER" id="PTHR12560">
    <property type="entry name" value="LONGEVITY ASSURANCE FACTOR 1 LAG1"/>
    <property type="match status" value="1"/>
</dbReference>
<comment type="subcellular location">
    <subcellularLocation>
        <location evidence="1">Membrane</location>
        <topology evidence="1">Multi-pass membrane protein</topology>
    </subcellularLocation>
</comment>
<dbReference type="GO" id="GO:0050291">
    <property type="term" value="F:sphingosine N-acyltransferase activity"/>
    <property type="evidence" value="ECO:0007669"/>
    <property type="project" value="InterPro"/>
</dbReference>
<evidence type="ECO:0000313" key="8">
    <source>
        <dbReference type="EnsemblProtists" id="EOD09652"/>
    </source>
</evidence>
<dbReference type="GO" id="GO:0046513">
    <property type="term" value="P:ceramide biosynthetic process"/>
    <property type="evidence" value="ECO:0007669"/>
    <property type="project" value="InterPro"/>
</dbReference>
<dbReference type="GO" id="GO:0016020">
    <property type="term" value="C:membrane"/>
    <property type="evidence" value="ECO:0007669"/>
    <property type="project" value="UniProtKB-SubCell"/>
</dbReference>
<dbReference type="eggNOG" id="KOG1607">
    <property type="taxonomic scope" value="Eukaryota"/>
</dbReference>
<keyword evidence="2 6" id="KW-0812">Transmembrane</keyword>
<evidence type="ECO:0000256" key="1">
    <source>
        <dbReference type="ARBA" id="ARBA00004141"/>
    </source>
</evidence>
<dbReference type="InterPro" id="IPR016439">
    <property type="entry name" value="Lag1/Lac1-like"/>
</dbReference>
<evidence type="ECO:0000256" key="4">
    <source>
        <dbReference type="ARBA" id="ARBA00023136"/>
    </source>
</evidence>
<feature type="transmembrane region" description="Helical" evidence="6">
    <location>
        <begin position="305"/>
        <end position="326"/>
    </location>
</feature>
<dbReference type="Pfam" id="PF03798">
    <property type="entry name" value="TRAM_LAG1_CLN8"/>
    <property type="match status" value="1"/>
</dbReference>
<dbReference type="GeneID" id="17255735"/>
<feature type="transmembrane region" description="Helical" evidence="6">
    <location>
        <begin position="160"/>
        <end position="179"/>
    </location>
</feature>
<evidence type="ECO:0000313" key="9">
    <source>
        <dbReference type="Proteomes" id="UP000013827"/>
    </source>
</evidence>
<reference evidence="8" key="2">
    <citation type="submission" date="2024-10" db="UniProtKB">
        <authorList>
            <consortium name="EnsemblProtists"/>
        </authorList>
    </citation>
    <scope>IDENTIFICATION</scope>
</reference>
<dbReference type="KEGG" id="ehx:EMIHUDRAFT_461817"/>
<proteinExistence type="predicted"/>
<protein>
    <recommendedName>
        <fullName evidence="7">TLC domain-containing protein</fullName>
    </recommendedName>
</protein>
<dbReference type="RefSeq" id="XP_005762081.1">
    <property type="nucleotide sequence ID" value="XM_005762024.1"/>
</dbReference>
<dbReference type="EnsemblProtists" id="EOD09652">
    <property type="protein sequence ID" value="EOD09652"/>
    <property type="gene ID" value="EMIHUDRAFT_461817"/>
</dbReference>
<evidence type="ECO:0000259" key="7">
    <source>
        <dbReference type="SMART" id="SM00724"/>
    </source>
</evidence>